<name>A0A0N1I592_LEPSE</name>
<organism evidence="2 3">
    <name type="scientific">Leptomonas seymouri</name>
    <dbReference type="NCBI Taxonomy" id="5684"/>
    <lineage>
        <taxon>Eukaryota</taxon>
        <taxon>Discoba</taxon>
        <taxon>Euglenozoa</taxon>
        <taxon>Kinetoplastea</taxon>
        <taxon>Metakinetoplastina</taxon>
        <taxon>Trypanosomatida</taxon>
        <taxon>Trypanosomatidae</taxon>
        <taxon>Leishmaniinae</taxon>
        <taxon>Leptomonas</taxon>
    </lineage>
</organism>
<sequence>MLTASSSFMAEETGVCVLLALHHRTTVVSIEVELLAPPLSRAESSSFVVWALTVPRRERSFADGFYTVAVPVPLGCVSYKSAQQQKPQTAVLSLGRWELYAGTRVALVLAPLASSADAVRHTLEEALRTKRSLPPPKDESEQHAALPMPAAHWRLCGSVVVTSGPAVGDAEWQPLLHRRWYELKSYVRQGTAAPYFSNSCHARRTDGTASDSDEVGRSEGQGRTLPEPMYAGDVREADAISVNRHCVLWADGGVGLYDEVKPFFRVYQPARPEKTIRVRRFPHRYADVIGEIPFGQCVEAFGRAIDSSTQEQYVLLYLPAGEAFAHHVATYDLTFVEDGRYVWGWSKLAGSSGLPLLTERRGDETTSSGLFQMAAPPANTTTTAPAAAGASFTSTSRTNAQEASSKTEVMQLPERTFYTPVREGRAVRIRKRPTLTAATLREMEANEVRAASALLTVPLRLPSDPTGAAVPHVFVQWQHGGYSLLRNEVECFLVPVLLSRVPRRFPLRTRSSGGGDDDAAQEVVDLSRQCSRKRRRNAESSEDGDTDAELEEMLRKHKKPTAAAAASDDSLLSPCSLPASLREGLRKGVVRLEDLPPLCKPSDEDEEEADDSDTSSCAT</sequence>
<dbReference type="OMA" id="PHRYADV"/>
<comment type="caution">
    <text evidence="2">The sequence shown here is derived from an EMBL/GenBank/DDBJ whole genome shotgun (WGS) entry which is preliminary data.</text>
</comment>
<feature type="compositionally biased region" description="Acidic residues" evidence="1">
    <location>
        <begin position="603"/>
        <end position="613"/>
    </location>
</feature>
<feature type="region of interest" description="Disordered" evidence="1">
    <location>
        <begin position="506"/>
        <end position="549"/>
    </location>
</feature>
<dbReference type="EMBL" id="LJSK01000115">
    <property type="protein sequence ID" value="KPI86815.1"/>
    <property type="molecule type" value="Genomic_DNA"/>
</dbReference>
<feature type="region of interest" description="Disordered" evidence="1">
    <location>
        <begin position="372"/>
        <end position="408"/>
    </location>
</feature>
<reference evidence="2 3" key="1">
    <citation type="journal article" date="2015" name="PLoS Pathog.">
        <title>Leptomonas seymouri: Adaptations to the Dixenous Life Cycle Analyzed by Genome Sequencing, Transcriptome Profiling and Co-infection with Leishmania donovani.</title>
        <authorList>
            <person name="Kraeva N."/>
            <person name="Butenko A."/>
            <person name="Hlavacova J."/>
            <person name="Kostygov A."/>
            <person name="Myskova J."/>
            <person name="Grybchuk D."/>
            <person name="Lestinova T."/>
            <person name="Votypka J."/>
            <person name="Volf P."/>
            <person name="Opperdoes F."/>
            <person name="Flegontov P."/>
            <person name="Lukes J."/>
            <person name="Yurchenko V."/>
        </authorList>
    </citation>
    <scope>NUCLEOTIDE SEQUENCE [LARGE SCALE GENOMIC DNA]</scope>
    <source>
        <strain evidence="2 3">ATCC 30220</strain>
    </source>
</reference>
<evidence type="ECO:0000313" key="3">
    <source>
        <dbReference type="Proteomes" id="UP000038009"/>
    </source>
</evidence>
<dbReference type="Proteomes" id="UP000038009">
    <property type="component" value="Unassembled WGS sequence"/>
</dbReference>
<feature type="compositionally biased region" description="Low complexity" evidence="1">
    <location>
        <begin position="374"/>
        <end position="398"/>
    </location>
</feature>
<feature type="region of interest" description="Disordered" evidence="1">
    <location>
        <begin position="594"/>
        <end position="619"/>
    </location>
</feature>
<dbReference type="OrthoDB" id="272525at2759"/>
<gene>
    <name evidence="2" type="ORF">ABL78_4139</name>
</gene>
<dbReference type="AlphaFoldDB" id="A0A0N1I592"/>
<feature type="compositionally biased region" description="Polar residues" evidence="1">
    <location>
        <begin position="399"/>
        <end position="408"/>
    </location>
</feature>
<keyword evidence="3" id="KW-1185">Reference proteome</keyword>
<feature type="region of interest" description="Disordered" evidence="1">
    <location>
        <begin position="201"/>
        <end position="228"/>
    </location>
</feature>
<dbReference type="VEuPathDB" id="TriTrypDB:Lsey_0115_0230"/>
<feature type="region of interest" description="Disordered" evidence="1">
    <location>
        <begin position="554"/>
        <end position="573"/>
    </location>
</feature>
<accession>A0A0N1I592</accession>
<feature type="compositionally biased region" description="Low complexity" evidence="1">
    <location>
        <begin position="562"/>
        <end position="573"/>
    </location>
</feature>
<evidence type="ECO:0000256" key="1">
    <source>
        <dbReference type="SAM" id="MobiDB-lite"/>
    </source>
</evidence>
<evidence type="ECO:0000313" key="2">
    <source>
        <dbReference type="EMBL" id="KPI86815.1"/>
    </source>
</evidence>
<protein>
    <submittedName>
        <fullName evidence="2">Uncharacterized protein</fullName>
    </submittedName>
</protein>
<proteinExistence type="predicted"/>
<feature type="compositionally biased region" description="Acidic residues" evidence="1">
    <location>
        <begin position="540"/>
        <end position="549"/>
    </location>
</feature>